<protein>
    <submittedName>
        <fullName evidence="1">Uncharacterized protein</fullName>
    </submittedName>
</protein>
<dbReference type="AlphaFoldDB" id="A0A9P3GP97"/>
<reference evidence="1 2" key="1">
    <citation type="submission" date="2021-08" db="EMBL/GenBank/DDBJ databases">
        <title>Draft Genome Sequence of Phanerochaete sordida strain YK-624.</title>
        <authorList>
            <person name="Mori T."/>
            <person name="Dohra H."/>
            <person name="Suzuki T."/>
            <person name="Kawagishi H."/>
            <person name="Hirai H."/>
        </authorList>
    </citation>
    <scope>NUCLEOTIDE SEQUENCE [LARGE SCALE GENOMIC DNA]</scope>
    <source>
        <strain evidence="1 2">YK-624</strain>
    </source>
</reference>
<name>A0A9P3GP97_9APHY</name>
<dbReference type="EMBL" id="BPQB01000108">
    <property type="protein sequence ID" value="GJE99393.1"/>
    <property type="molecule type" value="Genomic_DNA"/>
</dbReference>
<sequence>MMGSFSELCGPAPFNVITSKHDVILAAKDDSLFPGHSRIFSAKSPVLREELAGLLERSDHIPGCNGLPIWRSDLDRDVLHDLALTCMGEVSTRLSAGNTKKRLLFLDALLKFKILDVEDTFAVDELRACAVLDPIEAYVLAISNRWEEGARISTLESARLPLPVVARLLPRASLYNEDVALREGGRIYDARLELVRVCMCPLGIDNPISLLWLDDKDYAFFNCPHTHKDVKEEIAIDNYMDSVMAPKWFIEYCLALREAIWKCSLPATISNFRIPKLKNPYCQLCKARIQGDLNRFLSRMAAVAKEGLEEVYIDTYFPEDMEALIAENERERAAVATSSVILQPQTVLRNSRVRS</sequence>
<proteinExistence type="predicted"/>
<gene>
    <name evidence="1" type="ORF">PsYK624_156470</name>
</gene>
<organism evidence="1 2">
    <name type="scientific">Phanerochaete sordida</name>
    <dbReference type="NCBI Taxonomy" id="48140"/>
    <lineage>
        <taxon>Eukaryota</taxon>
        <taxon>Fungi</taxon>
        <taxon>Dikarya</taxon>
        <taxon>Basidiomycota</taxon>
        <taxon>Agaricomycotina</taxon>
        <taxon>Agaricomycetes</taxon>
        <taxon>Polyporales</taxon>
        <taxon>Phanerochaetaceae</taxon>
        <taxon>Phanerochaete</taxon>
    </lineage>
</organism>
<keyword evidence="2" id="KW-1185">Reference proteome</keyword>
<dbReference type="Proteomes" id="UP000703269">
    <property type="component" value="Unassembled WGS sequence"/>
</dbReference>
<accession>A0A9P3GP97</accession>
<evidence type="ECO:0000313" key="2">
    <source>
        <dbReference type="Proteomes" id="UP000703269"/>
    </source>
</evidence>
<comment type="caution">
    <text evidence="1">The sequence shown here is derived from an EMBL/GenBank/DDBJ whole genome shotgun (WGS) entry which is preliminary data.</text>
</comment>
<evidence type="ECO:0000313" key="1">
    <source>
        <dbReference type="EMBL" id="GJE99393.1"/>
    </source>
</evidence>